<dbReference type="GO" id="GO:0000166">
    <property type="term" value="F:nucleotide binding"/>
    <property type="evidence" value="ECO:0007669"/>
    <property type="project" value="UniProtKB-KW"/>
</dbReference>
<comment type="catalytic activity">
    <reaction evidence="11">
        <text>dITP + H2O = dIMP + diphosphate + H(+)</text>
        <dbReference type="Rhea" id="RHEA:28342"/>
        <dbReference type="ChEBI" id="CHEBI:15377"/>
        <dbReference type="ChEBI" id="CHEBI:15378"/>
        <dbReference type="ChEBI" id="CHEBI:33019"/>
        <dbReference type="ChEBI" id="CHEBI:61194"/>
        <dbReference type="ChEBI" id="CHEBI:61382"/>
        <dbReference type="EC" id="3.6.1.66"/>
    </reaction>
    <physiologicalReaction direction="left-to-right" evidence="11">
        <dbReference type="Rhea" id="RHEA:28343"/>
    </physiologicalReaction>
</comment>
<proteinExistence type="inferred from homology"/>
<dbReference type="GO" id="GO:0005737">
    <property type="term" value="C:cytoplasm"/>
    <property type="evidence" value="ECO:0007669"/>
    <property type="project" value="UniProtKB-SubCell"/>
</dbReference>
<comment type="catalytic activity">
    <reaction evidence="12">
        <text>N(6)-hydroxy-dATP + H2O = N(6)-hydroxy-dAMP + diphosphate + H(+)</text>
        <dbReference type="Rhea" id="RHEA:83971"/>
        <dbReference type="ChEBI" id="CHEBI:15377"/>
        <dbReference type="ChEBI" id="CHEBI:15378"/>
        <dbReference type="ChEBI" id="CHEBI:33019"/>
        <dbReference type="ChEBI" id="CHEBI:233529"/>
        <dbReference type="ChEBI" id="CHEBI:233530"/>
    </reaction>
    <physiologicalReaction direction="left-to-right" evidence="12">
        <dbReference type="Rhea" id="RHEA:83972"/>
    </physiologicalReaction>
</comment>
<dbReference type="GO" id="GO:0009117">
    <property type="term" value="P:nucleotide metabolic process"/>
    <property type="evidence" value="ECO:0007669"/>
    <property type="project" value="UniProtKB-KW"/>
</dbReference>
<keyword evidence="6 13" id="KW-0378">Hydrolase</keyword>
<evidence type="ECO:0000256" key="5">
    <source>
        <dbReference type="ARBA" id="ARBA00022741"/>
    </source>
</evidence>
<keyword evidence="15" id="KW-1185">Reference proteome</keyword>
<dbReference type="Proteomes" id="UP000746747">
    <property type="component" value="Unassembled WGS sequence"/>
</dbReference>
<evidence type="ECO:0000256" key="8">
    <source>
        <dbReference type="ARBA" id="ARBA00023080"/>
    </source>
</evidence>
<dbReference type="PANTHER" id="PTHR11067:SF9">
    <property type="entry name" value="INOSINE TRIPHOSPHATE PYROPHOSPHATASE"/>
    <property type="match status" value="1"/>
</dbReference>
<keyword evidence="8 13" id="KW-0546">Nucleotide metabolism</keyword>
<dbReference type="AlphaFoldDB" id="A0A8J2MC23"/>
<dbReference type="InterPro" id="IPR027502">
    <property type="entry name" value="ITPase"/>
</dbReference>
<dbReference type="Pfam" id="PF01725">
    <property type="entry name" value="Ham1p_like"/>
    <property type="match status" value="1"/>
</dbReference>
<dbReference type="Gene3D" id="3.90.950.10">
    <property type="match status" value="1"/>
</dbReference>
<comment type="catalytic activity">
    <reaction evidence="10">
        <text>ITP + H2O = IMP + diphosphate + H(+)</text>
        <dbReference type="Rhea" id="RHEA:29399"/>
        <dbReference type="ChEBI" id="CHEBI:15377"/>
        <dbReference type="ChEBI" id="CHEBI:15378"/>
        <dbReference type="ChEBI" id="CHEBI:33019"/>
        <dbReference type="ChEBI" id="CHEBI:58053"/>
        <dbReference type="ChEBI" id="CHEBI:61402"/>
        <dbReference type="EC" id="3.6.1.66"/>
    </reaction>
    <physiologicalReaction direction="left-to-right" evidence="10">
        <dbReference type="Rhea" id="RHEA:29400"/>
    </physiologicalReaction>
</comment>
<organism evidence="14 15">
    <name type="scientific">Cercopithifilaria johnstoni</name>
    <dbReference type="NCBI Taxonomy" id="2874296"/>
    <lineage>
        <taxon>Eukaryota</taxon>
        <taxon>Metazoa</taxon>
        <taxon>Ecdysozoa</taxon>
        <taxon>Nematoda</taxon>
        <taxon>Chromadorea</taxon>
        <taxon>Rhabditida</taxon>
        <taxon>Spirurina</taxon>
        <taxon>Spiruromorpha</taxon>
        <taxon>Filarioidea</taxon>
        <taxon>Onchocercidae</taxon>
        <taxon>Cercopithifilaria</taxon>
    </lineage>
</organism>
<evidence type="ECO:0000256" key="4">
    <source>
        <dbReference type="ARBA" id="ARBA00022723"/>
    </source>
</evidence>
<comment type="caution">
    <text evidence="13">Lacks conserved residue(s) required for the propagation of feature annotation.</text>
</comment>
<evidence type="ECO:0000313" key="15">
    <source>
        <dbReference type="Proteomes" id="UP000746747"/>
    </source>
</evidence>
<keyword evidence="3 13" id="KW-0963">Cytoplasm</keyword>
<evidence type="ECO:0000256" key="1">
    <source>
        <dbReference type="ARBA" id="ARBA00004496"/>
    </source>
</evidence>
<keyword evidence="7 13" id="KW-0460">Magnesium</keyword>
<comment type="catalytic activity">
    <reaction evidence="13">
        <text>XTP + H2O = XMP + diphosphate + H(+)</text>
        <dbReference type="Rhea" id="RHEA:28610"/>
        <dbReference type="ChEBI" id="CHEBI:15377"/>
        <dbReference type="ChEBI" id="CHEBI:15378"/>
        <dbReference type="ChEBI" id="CHEBI:33019"/>
        <dbReference type="ChEBI" id="CHEBI:57464"/>
        <dbReference type="ChEBI" id="CHEBI:61314"/>
        <dbReference type="EC" id="3.6.1.66"/>
    </reaction>
</comment>
<feature type="binding site" evidence="13">
    <location>
        <position position="303"/>
    </location>
    <ligand>
        <name>Mg(2+)</name>
        <dbReference type="ChEBI" id="CHEBI:18420"/>
    </ligand>
</feature>
<evidence type="ECO:0000256" key="7">
    <source>
        <dbReference type="ARBA" id="ARBA00022842"/>
    </source>
</evidence>
<name>A0A8J2MC23_9BILA</name>
<dbReference type="SUPFAM" id="SSF52972">
    <property type="entry name" value="ITPase-like"/>
    <property type="match status" value="1"/>
</dbReference>
<comment type="subunit">
    <text evidence="13">Homodimer.</text>
</comment>
<dbReference type="FunFam" id="3.90.950.10:FF:000003">
    <property type="entry name" value="Inosine triphosphate pyrophosphatase"/>
    <property type="match status" value="1"/>
</dbReference>
<dbReference type="EMBL" id="CAKAEH010001697">
    <property type="protein sequence ID" value="CAG9538738.1"/>
    <property type="molecule type" value="Genomic_DNA"/>
</dbReference>
<dbReference type="GO" id="GO:0035870">
    <property type="term" value="F:dITP diphosphatase activity"/>
    <property type="evidence" value="ECO:0007669"/>
    <property type="project" value="UniProtKB-UniRule"/>
</dbReference>
<feature type="binding site" evidence="13">
    <location>
        <begin position="407"/>
        <end position="408"/>
    </location>
    <ligand>
        <name>ITP</name>
        <dbReference type="ChEBI" id="CHEBI:61402"/>
    </ligand>
</feature>
<protein>
    <recommendedName>
        <fullName evidence="13">Inosine triphosphate pyrophosphatase</fullName>
        <shortName evidence="13">ITPase</shortName>
        <shortName evidence="13">Inosine triphosphatase</shortName>
        <ecNumber evidence="13">3.6.1.66</ecNumber>
    </recommendedName>
    <alternativeName>
        <fullName evidence="13">Non-canonical purine NTP pyrophosphatase</fullName>
    </alternativeName>
    <alternativeName>
        <fullName evidence="13">Non-standard purine NTP pyrophosphatase</fullName>
    </alternativeName>
    <alternativeName>
        <fullName evidence="13">Nucleoside-triphosphate diphosphatase</fullName>
    </alternativeName>
    <alternativeName>
        <fullName evidence="13">Nucleoside-triphosphate pyrophosphatase</fullName>
        <shortName evidence="13">NTPase</shortName>
    </alternativeName>
    <alternativeName>
        <fullName evidence="13">XTP/dITP diphosphatase</fullName>
    </alternativeName>
</protein>
<comment type="similarity">
    <text evidence="2 13">Belongs to the HAM1 NTPase family.</text>
</comment>
<feature type="binding site" evidence="13">
    <location>
        <begin position="303"/>
        <end position="304"/>
    </location>
    <ligand>
        <name>ITP</name>
        <dbReference type="ChEBI" id="CHEBI:61402"/>
    </ligand>
</feature>
<dbReference type="GO" id="GO:0036220">
    <property type="term" value="F:ITP diphosphatase activity"/>
    <property type="evidence" value="ECO:0007669"/>
    <property type="project" value="UniProtKB-UniRule"/>
</dbReference>
<dbReference type="HAMAP" id="MF_03148">
    <property type="entry name" value="HAM1_NTPase"/>
    <property type="match status" value="1"/>
</dbReference>
<dbReference type="CDD" id="cd00515">
    <property type="entry name" value="HAM1"/>
    <property type="match status" value="1"/>
</dbReference>
<comment type="function">
    <text evidence="9">Pyrophosphatase that hydrolyzes the non-canonical purine nucleotides inosine triphosphate (ITP), deoxyinosine triphosphate (dITP) as well as 2'-deoxy-N-6-hydroxylaminopurine triphosphate (dHAPTP) and xanthosine 5'-triphosphate (XTP) to their respective monophosphate derivatives. The enzyme does not distinguish between the deoxy- and ribose forms. Probably excludes non-canonical purines from RNA and DNA precursor pools, thus preventing their incorporation into RNA and DNA and avoiding chromosomal lesions.</text>
</comment>
<gene>
    <name evidence="14" type="ORF">CJOHNSTONI_LOCUS8414</name>
</gene>
<feature type="binding site" evidence="13">
    <location>
        <position position="402"/>
    </location>
    <ligand>
        <name>ITP</name>
        <dbReference type="ChEBI" id="CHEBI:61402"/>
    </ligand>
</feature>
<accession>A0A8J2MC23</accession>
<evidence type="ECO:0000256" key="11">
    <source>
        <dbReference type="ARBA" id="ARBA00093255"/>
    </source>
</evidence>
<evidence type="ECO:0000256" key="12">
    <source>
        <dbReference type="ARBA" id="ARBA00093271"/>
    </source>
</evidence>
<evidence type="ECO:0000313" key="14">
    <source>
        <dbReference type="EMBL" id="CAG9538738.1"/>
    </source>
</evidence>
<comment type="caution">
    <text evidence="14">The sequence shown here is derived from an EMBL/GenBank/DDBJ whole genome shotgun (WGS) entry which is preliminary data.</text>
</comment>
<dbReference type="InterPro" id="IPR002637">
    <property type="entry name" value="RdgB/HAM1"/>
</dbReference>
<dbReference type="OrthoDB" id="6288734at2759"/>
<keyword evidence="4 13" id="KW-0479">Metal-binding</keyword>
<feature type="binding site" evidence="13">
    <location>
        <begin position="379"/>
        <end position="382"/>
    </location>
    <ligand>
        <name>ITP</name>
        <dbReference type="ChEBI" id="CHEBI:61402"/>
    </ligand>
</feature>
<comment type="cofactor">
    <cofactor evidence="13">
        <name>Mg(2+)</name>
        <dbReference type="ChEBI" id="CHEBI:18420"/>
    </cofactor>
    <cofactor evidence="13">
        <name>Mn(2+)</name>
        <dbReference type="ChEBI" id="CHEBI:29035"/>
    </cofactor>
    <text evidence="13">Binds 1 divalent metal cation per subunit; can use either Mg(2+) or Mn(2+).</text>
</comment>
<keyword evidence="5 13" id="KW-0547">Nucleotide-binding</keyword>
<reference evidence="14" key="1">
    <citation type="submission" date="2021-09" db="EMBL/GenBank/DDBJ databases">
        <authorList>
            <consortium name="Pathogen Informatics"/>
        </authorList>
    </citation>
    <scope>NUCLEOTIDE SEQUENCE</scope>
</reference>
<sequence>MQTLLFVTGNVNKIKEVRTILGDRFTVSGKVEDITLAWNSSGMASNSSFENIGKLLEKSRCLNETSRSSGLLVTVPELILDMAPMRYGLFDKKFYKSGTNSETVLNIESERNVHSSSLSKLFADDDDRIRCMSCQCGSFYMREKFCSGNSSKSIGNENSYSLLSTLLDKEEVVSECSRKTSKVGEAPVWEPTSNLFRDTEERCPKNDSIFSGRKVHRVVFSPLLEKDPIFSHKNQVSTTSLAYRHVSRTSIFFDRFRYQRIPRAAIKNEDIDLPEYQGQPSEIARLKCLAASQRLQQPVIVEDTCLCFNALGGLPGPYIKWFLKNLKPDGLHKLLAGFEDKTAYAQCIFAYCENSSNPVVLFEGRTNGRIVQPRGETSFGWDSCFEPEGFSQTYAEMGSAIKNTISHRSKALAQLRNYFENKS</sequence>
<evidence type="ECO:0000256" key="3">
    <source>
        <dbReference type="ARBA" id="ARBA00022490"/>
    </source>
</evidence>
<evidence type="ECO:0000256" key="10">
    <source>
        <dbReference type="ARBA" id="ARBA00093218"/>
    </source>
</evidence>
<dbReference type="PANTHER" id="PTHR11067">
    <property type="entry name" value="INOSINE TRIPHOSPHATE PYROPHOSPHATASE/HAM1 PROTEIN"/>
    <property type="match status" value="1"/>
</dbReference>
<keyword evidence="13" id="KW-0464">Manganese</keyword>
<evidence type="ECO:0000256" key="13">
    <source>
        <dbReference type="HAMAP-Rule" id="MF_03148"/>
    </source>
</evidence>
<dbReference type="GO" id="GO:0046872">
    <property type="term" value="F:metal ion binding"/>
    <property type="evidence" value="ECO:0007669"/>
    <property type="project" value="UniProtKB-KW"/>
</dbReference>
<evidence type="ECO:0000256" key="6">
    <source>
        <dbReference type="ARBA" id="ARBA00022801"/>
    </source>
</evidence>
<evidence type="ECO:0000256" key="2">
    <source>
        <dbReference type="ARBA" id="ARBA00008023"/>
    </source>
</evidence>
<feature type="binding site" evidence="13">
    <location>
        <position position="287"/>
    </location>
    <ligand>
        <name>ITP</name>
        <dbReference type="ChEBI" id="CHEBI:61402"/>
    </ligand>
</feature>
<evidence type="ECO:0000256" key="9">
    <source>
        <dbReference type="ARBA" id="ARBA00054940"/>
    </source>
</evidence>
<feature type="binding site" evidence="13">
    <location>
        <position position="275"/>
    </location>
    <ligand>
        <name>Mg(2+)</name>
        <dbReference type="ChEBI" id="CHEBI:18420"/>
    </ligand>
</feature>
<dbReference type="GO" id="GO:0036222">
    <property type="term" value="F:XTP diphosphatase activity"/>
    <property type="evidence" value="ECO:0007669"/>
    <property type="project" value="UniProtKB-UniRule"/>
</dbReference>
<comment type="function">
    <text evidence="13">Pyrophosphatase that hydrolyzes non-canonical purine nucleotides such as inosine triphosphate (ITP), deoxyinosine triphosphate (dITP) or xanthosine 5'-triphosphate (XTP) to their respective monophosphate derivatives. The enzyme does not distinguish between the deoxy- and ribose forms. Probably excludes non-canonical purines from RNA and DNA precursor pools, thus preventing their incorporation into RNA and DNA and avoiding chromosomal lesions.</text>
</comment>
<dbReference type="EC" id="3.6.1.66" evidence="13"/>
<dbReference type="GO" id="GO:0009204">
    <property type="term" value="P:deoxyribonucleoside triphosphate catabolic process"/>
    <property type="evidence" value="ECO:0007669"/>
    <property type="project" value="UniProtKB-UniRule"/>
</dbReference>
<comment type="subcellular location">
    <subcellularLocation>
        <location evidence="1 13">Cytoplasm</location>
    </subcellularLocation>
</comment>
<dbReference type="InterPro" id="IPR029001">
    <property type="entry name" value="ITPase-like_fam"/>
</dbReference>